<sequence>MTRLLKYEHFLQLNSLAPIKSPAKGDLSCWGTYTPKNYPFKDKSWEE</sequence>
<dbReference type="AlphaFoldDB" id="A0A6M3MBE9"/>
<name>A0A6M3MBE9_9ZZZZ</name>
<evidence type="ECO:0000313" key="2">
    <source>
        <dbReference type="EMBL" id="QJB02903.1"/>
    </source>
</evidence>
<evidence type="ECO:0000313" key="1">
    <source>
        <dbReference type="EMBL" id="QJA99301.1"/>
    </source>
</evidence>
<protein>
    <submittedName>
        <fullName evidence="2">Uncharacterized protein</fullName>
    </submittedName>
</protein>
<proteinExistence type="predicted"/>
<dbReference type="EMBL" id="MT143814">
    <property type="protein sequence ID" value="QJB02903.1"/>
    <property type="molecule type" value="Genomic_DNA"/>
</dbReference>
<reference evidence="2" key="1">
    <citation type="submission" date="2020-03" db="EMBL/GenBank/DDBJ databases">
        <title>The deep terrestrial virosphere.</title>
        <authorList>
            <person name="Holmfeldt K."/>
            <person name="Nilsson E."/>
            <person name="Simone D."/>
            <person name="Lopez-Fernandez M."/>
            <person name="Wu X."/>
            <person name="de Brujin I."/>
            <person name="Lundin D."/>
            <person name="Andersson A."/>
            <person name="Bertilsson S."/>
            <person name="Dopson M."/>
        </authorList>
    </citation>
    <scope>NUCLEOTIDE SEQUENCE</scope>
    <source>
        <strain evidence="1">MM171A01198</strain>
        <strain evidence="2">MM171B01004</strain>
    </source>
</reference>
<organism evidence="2">
    <name type="scientific">viral metagenome</name>
    <dbReference type="NCBI Taxonomy" id="1070528"/>
    <lineage>
        <taxon>unclassified sequences</taxon>
        <taxon>metagenomes</taxon>
        <taxon>organismal metagenomes</taxon>
    </lineage>
</organism>
<accession>A0A6M3MBE9</accession>
<gene>
    <name evidence="1" type="ORF">MM171A01198_0011</name>
    <name evidence="2" type="ORF">MM171B01004_0002</name>
</gene>
<dbReference type="EMBL" id="MT143641">
    <property type="protein sequence ID" value="QJA99301.1"/>
    <property type="molecule type" value="Genomic_DNA"/>
</dbReference>